<dbReference type="Pfam" id="PF11776">
    <property type="entry name" value="RcnB"/>
    <property type="match status" value="1"/>
</dbReference>
<proteinExistence type="predicted"/>
<protein>
    <submittedName>
        <fullName evidence="3">Regulator RcnB of Ni and Co efflux</fullName>
    </submittedName>
</protein>
<dbReference type="Proteomes" id="UP000189818">
    <property type="component" value="Unassembled WGS sequence"/>
</dbReference>
<organism evidence="3 4">
    <name type="scientific">Rhizorhabdus histidinilytica</name>
    <dbReference type="NCBI Taxonomy" id="439228"/>
    <lineage>
        <taxon>Bacteria</taxon>
        <taxon>Pseudomonadati</taxon>
        <taxon>Pseudomonadota</taxon>
        <taxon>Alphaproteobacteria</taxon>
        <taxon>Sphingomonadales</taxon>
        <taxon>Sphingomonadaceae</taxon>
        <taxon>Rhizorhabdus</taxon>
    </lineage>
</organism>
<dbReference type="AlphaFoldDB" id="A0A1T5ALK0"/>
<dbReference type="RefSeq" id="WP_079646798.1">
    <property type="nucleotide sequence ID" value="NZ_FUYM01000002.1"/>
</dbReference>
<dbReference type="InterPro" id="IPR024572">
    <property type="entry name" value="RcnB"/>
</dbReference>
<evidence type="ECO:0000313" key="4">
    <source>
        <dbReference type="Proteomes" id="UP000189818"/>
    </source>
</evidence>
<evidence type="ECO:0000313" key="3">
    <source>
        <dbReference type="EMBL" id="SKB35892.1"/>
    </source>
</evidence>
<dbReference type="STRING" id="439228.SAMN06295920_10275"/>
<gene>
    <name evidence="3" type="ORF">SAMN06295920_10275</name>
</gene>
<name>A0A1T5ALK0_9SPHN</name>
<feature type="chain" id="PRO_5013227833" evidence="2">
    <location>
        <begin position="22"/>
        <end position="158"/>
    </location>
</feature>
<accession>A0A1T5ALK0</accession>
<dbReference type="EMBL" id="FUYM01000002">
    <property type="protein sequence ID" value="SKB35892.1"/>
    <property type="molecule type" value="Genomic_DNA"/>
</dbReference>
<dbReference type="Gene3D" id="3.10.450.160">
    <property type="entry name" value="inner membrane protein cigr"/>
    <property type="match status" value="1"/>
</dbReference>
<evidence type="ECO:0000256" key="1">
    <source>
        <dbReference type="SAM" id="MobiDB-lite"/>
    </source>
</evidence>
<sequence>MRTPIILALMAAVAVPSIAQAQSLREARESQRDVREQRRDLRDAQRYGDRHDVREARKDLRDARREAREDWRDYRRSHRDVYRRPAYVGPRGYVYRPIAPGHRFAPAYYGSRYVINDPWRYRLPATTGVNRWVRYGNDVVLVNVRTGRVVQVHRSFFW</sequence>
<keyword evidence="2" id="KW-0732">Signal</keyword>
<evidence type="ECO:0000256" key="2">
    <source>
        <dbReference type="SAM" id="SignalP"/>
    </source>
</evidence>
<feature type="signal peptide" evidence="2">
    <location>
        <begin position="1"/>
        <end position="21"/>
    </location>
</feature>
<feature type="region of interest" description="Disordered" evidence="1">
    <location>
        <begin position="26"/>
        <end position="47"/>
    </location>
</feature>
<keyword evidence="4" id="KW-1185">Reference proteome</keyword>
<dbReference type="OrthoDB" id="7205329at2"/>
<reference evidence="4" key="1">
    <citation type="submission" date="2017-02" db="EMBL/GenBank/DDBJ databases">
        <authorList>
            <person name="Varghese N."/>
            <person name="Submissions S."/>
        </authorList>
    </citation>
    <scope>NUCLEOTIDE SEQUENCE [LARGE SCALE GENOMIC DNA]</scope>
    <source>
        <strain evidence="4">UM2</strain>
    </source>
</reference>